<organism evidence="2 3">
    <name type="scientific">Roseivirga seohaensis subsp. aquiponti</name>
    <dbReference type="NCBI Taxonomy" id="1566026"/>
    <lineage>
        <taxon>Bacteria</taxon>
        <taxon>Pseudomonadati</taxon>
        <taxon>Bacteroidota</taxon>
        <taxon>Cytophagia</taxon>
        <taxon>Cytophagales</taxon>
        <taxon>Roseivirgaceae</taxon>
        <taxon>Roseivirga</taxon>
    </lineage>
</organism>
<dbReference type="SUPFAM" id="SSF55136">
    <property type="entry name" value="Probable bacterial effector-binding domain"/>
    <property type="match status" value="1"/>
</dbReference>
<evidence type="ECO:0000259" key="1">
    <source>
        <dbReference type="SMART" id="SM00871"/>
    </source>
</evidence>
<dbReference type="InterPro" id="IPR053182">
    <property type="entry name" value="YobU-like_regulator"/>
</dbReference>
<evidence type="ECO:0000313" key="3">
    <source>
        <dbReference type="Proteomes" id="UP000036908"/>
    </source>
</evidence>
<dbReference type="PANTHER" id="PTHR36444:SF2">
    <property type="entry name" value="TRANSCRIPTIONAL REGULATOR PROTEIN YOBU-RELATED"/>
    <property type="match status" value="1"/>
</dbReference>
<dbReference type="OrthoDB" id="8560232at2"/>
<dbReference type="PANTHER" id="PTHR36444">
    <property type="entry name" value="TRANSCRIPTIONAL REGULATOR PROTEIN YOBU-RELATED"/>
    <property type="match status" value="1"/>
</dbReference>
<keyword evidence="3" id="KW-1185">Reference proteome</keyword>
<protein>
    <submittedName>
        <fullName evidence="2">AraC family transcriptional regulator</fullName>
    </submittedName>
</protein>
<dbReference type="SMART" id="SM00871">
    <property type="entry name" value="AraC_E_bind"/>
    <property type="match status" value="1"/>
</dbReference>
<reference evidence="3" key="1">
    <citation type="submission" date="2014-11" db="EMBL/GenBank/DDBJ databases">
        <title>Genome sequencing of Roseivirga sp. D-25.</title>
        <authorList>
            <person name="Selvaratnam C."/>
            <person name="Thevarajoo S."/>
            <person name="Goh K.M."/>
            <person name="Eee R."/>
            <person name="Chan K.-G."/>
            <person name="Chong C.S."/>
        </authorList>
    </citation>
    <scope>NUCLEOTIDE SEQUENCE [LARGE SCALE GENOMIC DNA]</scope>
    <source>
        <strain evidence="3">D-25</strain>
    </source>
</reference>
<dbReference type="Proteomes" id="UP000036908">
    <property type="component" value="Unassembled WGS sequence"/>
</dbReference>
<name>A0A0L8ALL1_9BACT</name>
<evidence type="ECO:0000313" key="2">
    <source>
        <dbReference type="EMBL" id="KOF03239.1"/>
    </source>
</evidence>
<dbReference type="Gene3D" id="3.20.80.10">
    <property type="entry name" value="Regulatory factor, effector binding domain"/>
    <property type="match status" value="1"/>
</dbReference>
<proteinExistence type="predicted"/>
<dbReference type="InterPro" id="IPR010499">
    <property type="entry name" value="AraC_E-bd"/>
</dbReference>
<sequence>MDTEPRIVRIEQKRIVGKRLEMSLANNRTGELWGSFMPRRKEIGNTLNSNLISLQVYSEPLTLGRFDQTFEKWAGVEVSDFNTIPEGMESFMLEEGLYAVFDYKGSSTDHSIFAYIFGTWLPKSDYNLDNRPHFEILGAKYKNADPNSEEEIWIPIKPKN</sequence>
<gene>
    <name evidence="2" type="ORF">OB69_08020</name>
</gene>
<comment type="caution">
    <text evidence="2">The sequence shown here is derived from an EMBL/GenBank/DDBJ whole genome shotgun (WGS) entry which is preliminary data.</text>
</comment>
<feature type="domain" description="AraC effector-binding" evidence="1">
    <location>
        <begin position="3"/>
        <end position="157"/>
    </location>
</feature>
<dbReference type="AlphaFoldDB" id="A0A0L8ALL1"/>
<accession>A0A0L8ALL1</accession>
<dbReference type="PATRIC" id="fig|1566026.4.peg.3438"/>
<dbReference type="InterPro" id="IPR029442">
    <property type="entry name" value="GyrI-like"/>
</dbReference>
<dbReference type="EMBL" id="JSVA01000008">
    <property type="protein sequence ID" value="KOF03239.1"/>
    <property type="molecule type" value="Genomic_DNA"/>
</dbReference>
<dbReference type="Pfam" id="PF06445">
    <property type="entry name" value="GyrI-like"/>
    <property type="match status" value="1"/>
</dbReference>
<dbReference type="RefSeq" id="WP_053223181.1">
    <property type="nucleotide sequence ID" value="NZ_JSVA01000008.1"/>
</dbReference>
<dbReference type="InterPro" id="IPR011256">
    <property type="entry name" value="Reg_factor_effector_dom_sf"/>
</dbReference>